<keyword evidence="5" id="KW-1185">Reference proteome</keyword>
<reference evidence="4 5" key="1">
    <citation type="submission" date="2019-04" db="EMBL/GenBank/DDBJ databases">
        <authorList>
            <person name="Yang Y."/>
            <person name="Wei D."/>
        </authorList>
    </citation>
    <scope>NUCLEOTIDE SEQUENCE [LARGE SCALE GENOMIC DNA]</scope>
    <source>
        <strain evidence="4 5">L-1-4w-11</strain>
    </source>
</reference>
<evidence type="ECO:0000313" key="4">
    <source>
        <dbReference type="EMBL" id="TKD51296.1"/>
    </source>
</evidence>
<proteinExistence type="inferred from homology"/>
<dbReference type="InterPro" id="IPR023335">
    <property type="entry name" value="ATP12_ortho_dom_sf"/>
</dbReference>
<dbReference type="Gene3D" id="1.10.3580.10">
    <property type="entry name" value="ATP12 ATPase"/>
    <property type="match status" value="1"/>
</dbReference>
<dbReference type="InterPro" id="IPR042272">
    <property type="entry name" value="ATP12_ATP_synth-F1-assembly_N"/>
</dbReference>
<accession>A0A4U1L528</accession>
<gene>
    <name evidence="4" type="ORF">FBR43_11415</name>
</gene>
<comment type="similarity">
    <text evidence="1">Belongs to the ATP12 family.</text>
</comment>
<evidence type="ECO:0000313" key="5">
    <source>
        <dbReference type="Proteomes" id="UP000309138"/>
    </source>
</evidence>
<dbReference type="SUPFAM" id="SSF160909">
    <property type="entry name" value="ATP12-like"/>
    <property type="match status" value="1"/>
</dbReference>
<comment type="caution">
    <text evidence="4">The sequence shown here is derived from an EMBL/GenBank/DDBJ whole genome shotgun (WGS) entry which is preliminary data.</text>
</comment>
<protein>
    <submittedName>
        <fullName evidence="4">ATPase</fullName>
    </submittedName>
</protein>
<dbReference type="InterPro" id="IPR011419">
    <property type="entry name" value="ATP12_ATP_synth-F1-assembly"/>
</dbReference>
<keyword evidence="3" id="KW-0143">Chaperone</keyword>
<dbReference type="PANTHER" id="PTHR21013">
    <property type="entry name" value="ATP SYNTHASE MITOCHONDRIAL F1 COMPLEX ASSEMBLY FACTOR 2/ATP12 PROTEIN, MITOCHONDRIAL PRECURSOR"/>
    <property type="match status" value="1"/>
</dbReference>
<dbReference type="RefSeq" id="WP_136943242.1">
    <property type="nucleotide sequence ID" value="NZ_SWKR01000002.1"/>
</dbReference>
<dbReference type="GO" id="GO:0043461">
    <property type="term" value="P:proton-transporting ATP synthase complex assembly"/>
    <property type="evidence" value="ECO:0007669"/>
    <property type="project" value="InterPro"/>
</dbReference>
<evidence type="ECO:0000256" key="1">
    <source>
        <dbReference type="ARBA" id="ARBA00008231"/>
    </source>
</evidence>
<dbReference type="EMBL" id="SWKR01000002">
    <property type="protein sequence ID" value="TKD51296.1"/>
    <property type="molecule type" value="Genomic_DNA"/>
</dbReference>
<dbReference type="PANTHER" id="PTHR21013:SF10">
    <property type="entry name" value="ATP SYNTHASE MITOCHONDRIAL F1 COMPLEX ASSEMBLY FACTOR 2"/>
    <property type="match status" value="1"/>
</dbReference>
<name>A0A4U1L528_9SPHN</name>
<dbReference type="OrthoDB" id="9797825at2"/>
<organism evidence="4 5">
    <name type="scientific">Sphingomonas baiyangensis</name>
    <dbReference type="NCBI Taxonomy" id="2572576"/>
    <lineage>
        <taxon>Bacteria</taxon>
        <taxon>Pseudomonadati</taxon>
        <taxon>Pseudomonadota</taxon>
        <taxon>Alphaproteobacteria</taxon>
        <taxon>Sphingomonadales</taxon>
        <taxon>Sphingomonadaceae</taxon>
        <taxon>Sphingomonas</taxon>
    </lineage>
</organism>
<sequence length="232" mass="24545">MKRFWREVAVAHDAGGWGITLDARPVRTPGRAALAIPTQSLAEAIASEWREVGDTIDPRAMPLTGLANAAIDRIAPDGAGFAAGLARYAESDLLCYRAVDPPPLVARQAAAWQPLLDWAQARYDVHFAVTAGVLPVAQPPTTIARLGEAIAAQPPFALAPLSIVTTLAGSLVIALALAEQAFPADVLCGAATLDETWQAELWGDDSEAAASRAVRTREYADAVRFLEALRDA</sequence>
<dbReference type="Proteomes" id="UP000309138">
    <property type="component" value="Unassembled WGS sequence"/>
</dbReference>
<evidence type="ECO:0000256" key="3">
    <source>
        <dbReference type="ARBA" id="ARBA00023186"/>
    </source>
</evidence>
<dbReference type="AlphaFoldDB" id="A0A4U1L528"/>
<dbReference type="Gene3D" id="3.30.2180.10">
    <property type="entry name" value="ATP12-like"/>
    <property type="match status" value="1"/>
</dbReference>
<dbReference type="Pfam" id="PF07542">
    <property type="entry name" value="ATP12"/>
    <property type="match status" value="1"/>
</dbReference>
<keyword evidence="2" id="KW-0809">Transit peptide</keyword>
<evidence type="ECO:0000256" key="2">
    <source>
        <dbReference type="ARBA" id="ARBA00022946"/>
    </source>
</evidence>